<dbReference type="Proteomes" id="UP000824076">
    <property type="component" value="Unassembled WGS sequence"/>
</dbReference>
<reference evidence="2" key="1">
    <citation type="submission" date="2020-10" db="EMBL/GenBank/DDBJ databases">
        <authorList>
            <person name="Gilroy R."/>
        </authorList>
    </citation>
    <scope>NUCLEOTIDE SEQUENCE</scope>
    <source>
        <strain evidence="2">17073</strain>
    </source>
</reference>
<evidence type="ECO:0000313" key="2">
    <source>
        <dbReference type="EMBL" id="HIU39610.1"/>
    </source>
</evidence>
<dbReference type="Gene3D" id="1.20.120.1490">
    <property type="match status" value="1"/>
</dbReference>
<sequence length="155" mass="18162">MKRKSSIFAIALFVLMLLPSVMVAQSSNAETRSRWMNEIKKYKFDFFTKELSLDKEQQSKFFPLYEEMEQEIYLVNKEADALMKKVAAADNVSDTEYEATAIALSKTRQKEGEIELEYFSQFEKILTKKQLFLLKVAEDKFTKTILNYHRQGSNK</sequence>
<dbReference type="EMBL" id="DVMS01000226">
    <property type="protein sequence ID" value="HIU39610.1"/>
    <property type="molecule type" value="Genomic_DNA"/>
</dbReference>
<feature type="chain" id="PRO_5038350640" evidence="1">
    <location>
        <begin position="25"/>
        <end position="155"/>
    </location>
</feature>
<gene>
    <name evidence="2" type="ORF">IAD18_08100</name>
</gene>
<name>A0A9D1LHC8_9BACT</name>
<reference evidence="2" key="2">
    <citation type="journal article" date="2021" name="PeerJ">
        <title>Extensive microbial diversity within the chicken gut microbiome revealed by metagenomics and culture.</title>
        <authorList>
            <person name="Gilroy R."/>
            <person name="Ravi A."/>
            <person name="Getino M."/>
            <person name="Pursley I."/>
            <person name="Horton D.L."/>
            <person name="Alikhan N.F."/>
            <person name="Baker D."/>
            <person name="Gharbi K."/>
            <person name="Hall N."/>
            <person name="Watson M."/>
            <person name="Adriaenssens E.M."/>
            <person name="Foster-Nyarko E."/>
            <person name="Jarju S."/>
            <person name="Secka A."/>
            <person name="Antonio M."/>
            <person name="Oren A."/>
            <person name="Chaudhuri R.R."/>
            <person name="La Ragione R."/>
            <person name="Hildebrand F."/>
            <person name="Pallen M.J."/>
        </authorList>
    </citation>
    <scope>NUCLEOTIDE SEQUENCE</scope>
    <source>
        <strain evidence="2">17073</strain>
    </source>
</reference>
<feature type="signal peptide" evidence="1">
    <location>
        <begin position="1"/>
        <end position="24"/>
    </location>
</feature>
<evidence type="ECO:0000313" key="3">
    <source>
        <dbReference type="Proteomes" id="UP000824076"/>
    </source>
</evidence>
<protein>
    <submittedName>
        <fullName evidence="2">Uncharacterized protein</fullName>
    </submittedName>
</protein>
<organism evidence="2 3">
    <name type="scientific">Candidatus Limisoma intestinavium</name>
    <dbReference type="NCBI Taxonomy" id="2840856"/>
    <lineage>
        <taxon>Bacteria</taxon>
        <taxon>Pseudomonadati</taxon>
        <taxon>Bacteroidota</taxon>
        <taxon>Bacteroidia</taxon>
        <taxon>Bacteroidales</taxon>
        <taxon>Candidatus Limisoma</taxon>
    </lineage>
</organism>
<keyword evidence="1" id="KW-0732">Signal</keyword>
<evidence type="ECO:0000256" key="1">
    <source>
        <dbReference type="SAM" id="SignalP"/>
    </source>
</evidence>
<accession>A0A9D1LHC8</accession>
<proteinExistence type="predicted"/>
<dbReference type="AlphaFoldDB" id="A0A9D1LHC8"/>
<comment type="caution">
    <text evidence="2">The sequence shown here is derived from an EMBL/GenBank/DDBJ whole genome shotgun (WGS) entry which is preliminary data.</text>
</comment>